<dbReference type="InterPro" id="IPR038445">
    <property type="entry name" value="NCDase_C_sf"/>
</dbReference>
<comment type="caution">
    <text evidence="6">The sequence shown here is derived from an EMBL/GenBank/DDBJ whole genome shotgun (WGS) entry which is preliminary data.</text>
</comment>
<dbReference type="InterPro" id="IPR031329">
    <property type="entry name" value="NEUT/ALK_ceramidase_N"/>
</dbReference>
<dbReference type="Proteomes" id="UP000465240">
    <property type="component" value="Unassembled WGS sequence"/>
</dbReference>
<dbReference type="PANTHER" id="PTHR12670">
    <property type="entry name" value="CERAMIDASE"/>
    <property type="match status" value="1"/>
</dbReference>
<dbReference type="PANTHER" id="PTHR12670:SF1">
    <property type="entry name" value="NEUTRAL CERAMIDASE"/>
    <property type="match status" value="1"/>
</dbReference>
<keyword evidence="3" id="KW-0443">Lipid metabolism</keyword>
<dbReference type="Gene3D" id="2.60.40.2300">
    <property type="entry name" value="Neutral/alkaline non-lysosomal ceramidase, C-terminal domain"/>
    <property type="match status" value="1"/>
</dbReference>
<evidence type="ECO:0000256" key="2">
    <source>
        <dbReference type="ARBA" id="ARBA00022801"/>
    </source>
</evidence>
<dbReference type="InterPro" id="IPR048153">
    <property type="entry name" value="Ceramidase_neut_Mycobact"/>
</dbReference>
<feature type="domain" description="Neutral/alkaline non-lysosomal ceramidase C-terminal" evidence="5">
    <location>
        <begin position="502"/>
        <end position="651"/>
    </location>
</feature>
<dbReference type="InterPro" id="IPR031331">
    <property type="entry name" value="NEUT/ALK_ceramidase_C"/>
</dbReference>
<evidence type="ECO:0000259" key="5">
    <source>
        <dbReference type="Pfam" id="PF17048"/>
    </source>
</evidence>
<dbReference type="Pfam" id="PF04734">
    <property type="entry name" value="Ceramidase_alk"/>
    <property type="match status" value="1"/>
</dbReference>
<proteinExistence type="inferred from homology"/>
<evidence type="ECO:0000256" key="1">
    <source>
        <dbReference type="ARBA" id="ARBA00009835"/>
    </source>
</evidence>
<dbReference type="EC" id="3.5.1.23" evidence="3"/>
<dbReference type="Pfam" id="PF17048">
    <property type="entry name" value="Ceramidse_alk_C"/>
    <property type="match status" value="1"/>
</dbReference>
<comment type="catalytic activity">
    <reaction evidence="3">
        <text>an N-acylsphing-4-enine + H2O = sphing-4-enine + a fatty acid</text>
        <dbReference type="Rhea" id="RHEA:20856"/>
        <dbReference type="ChEBI" id="CHEBI:15377"/>
        <dbReference type="ChEBI" id="CHEBI:28868"/>
        <dbReference type="ChEBI" id="CHEBI:52639"/>
        <dbReference type="ChEBI" id="CHEBI:57756"/>
        <dbReference type="EC" id="3.5.1.23"/>
    </reaction>
</comment>
<reference evidence="6 7" key="1">
    <citation type="journal article" date="2019" name="Emerg. Microbes Infect.">
        <title>Comprehensive subspecies identification of 175 nontuberculous mycobacteria species based on 7547 genomic profiles.</title>
        <authorList>
            <person name="Matsumoto Y."/>
            <person name="Kinjo T."/>
            <person name="Motooka D."/>
            <person name="Nabeya D."/>
            <person name="Jung N."/>
            <person name="Uechi K."/>
            <person name="Horii T."/>
            <person name="Iida T."/>
            <person name="Fujita J."/>
            <person name="Nakamura S."/>
        </authorList>
    </citation>
    <scope>NUCLEOTIDE SEQUENCE [LARGE SCALE GENOMIC DNA]</scope>
    <source>
        <strain evidence="6 7">JCM 18565</strain>
    </source>
</reference>
<sequence>MTDEANLAVALSVGLSVGRGISDITGEAAECGMLGYGKTGQRTAGIHLRLRSRAFVFADPARDGARVLLVVAELPLPMQNVTDEVLRRLATSYGNTYTAQNTLITTTHTHSGPGGYCGHLLYNLSTSGFRPATFAAIVDGIVESVRFAHDDLAPAEVALSHGELRGASINRSPAAFDRNPVSDRECFPGRIDPHTTLVQIDRGEKTVGTIHFFATHGTSMTNRNLFISGDNKGFAAYHWERTRCGADYLAGQPDLVAAFAQTNPGDMSPHVDGPIEYGPSREEDELANTRQIGLSQFEDALGQLNQGTPIGTGVDSRLTYVDLSAVEVRGQFTPDGQPRRTGRPMIAAAMFAGTDEGEGFPGFQQGQGRNPFWDNLSRGIYRLAKKVRATQQPKGMVLPAHLLNRLQPFIQEVVPVQLLRIGRLYLIGIPGEPTIVSGLRLRRTVASIVGADLDDVLCVGYSNAYIHYVTTPEEYLEQRYEGGSTLFGRWELPALMQTVAGLAEAMRDGRAVTPGARPRPRKPRSWLRSAPADTGSFGAIVAEPDATYRPGDSAEAVFVSAFPNNDVHRNRTFLEVVHLIGDDWVRVADDGDWSTTFQWQREGRSGSHVRIRWDIPADAAPGHYRIVHHGMARDSYGRLEPFQATTHEFTVR</sequence>
<evidence type="ECO:0000259" key="4">
    <source>
        <dbReference type="Pfam" id="PF04734"/>
    </source>
</evidence>
<dbReference type="InterPro" id="IPR006823">
    <property type="entry name" value="Ceramidase_alk"/>
</dbReference>
<evidence type="ECO:0000256" key="3">
    <source>
        <dbReference type="RuleBase" id="RU366019"/>
    </source>
</evidence>
<accession>A0ABQ1BYP4</accession>
<dbReference type="NCBIfam" id="NF041649">
    <property type="entry name" value="ceramidase_neut"/>
    <property type="match status" value="1"/>
</dbReference>
<protein>
    <recommendedName>
        <fullName evidence="3">Neutral ceramidase</fullName>
        <ecNumber evidence="3">3.5.1.23</ecNumber>
    </recommendedName>
</protein>
<keyword evidence="7" id="KW-1185">Reference proteome</keyword>
<keyword evidence="2 3" id="KW-0378">Hydrolase</keyword>
<evidence type="ECO:0000313" key="6">
    <source>
        <dbReference type="EMBL" id="GFG77293.1"/>
    </source>
</evidence>
<feature type="domain" description="Neutral/alkaline non-lysosomal ceramidase N-terminal" evidence="4">
    <location>
        <begin position="17"/>
        <end position="497"/>
    </location>
</feature>
<dbReference type="EMBL" id="BLKX01000001">
    <property type="protein sequence ID" value="GFG77293.1"/>
    <property type="molecule type" value="Genomic_DNA"/>
</dbReference>
<comment type="similarity">
    <text evidence="1 3">Belongs to the neutral ceramidase family.</text>
</comment>
<organism evidence="6 7">
    <name type="scientific">Mycobacterium paragordonae</name>
    <dbReference type="NCBI Taxonomy" id="1389713"/>
    <lineage>
        <taxon>Bacteria</taxon>
        <taxon>Bacillati</taxon>
        <taxon>Actinomycetota</taxon>
        <taxon>Actinomycetes</taxon>
        <taxon>Mycobacteriales</taxon>
        <taxon>Mycobacteriaceae</taxon>
        <taxon>Mycobacterium</taxon>
    </lineage>
</organism>
<keyword evidence="3" id="KW-0746">Sphingolipid metabolism</keyword>
<name>A0ABQ1BYP4_9MYCO</name>
<gene>
    <name evidence="6" type="ORF">MPRG_05690</name>
</gene>
<evidence type="ECO:0000313" key="7">
    <source>
        <dbReference type="Proteomes" id="UP000465240"/>
    </source>
</evidence>